<evidence type="ECO:0000313" key="1">
    <source>
        <dbReference type="EMBL" id="MDZ5759436.1"/>
    </source>
</evidence>
<proteinExistence type="predicted"/>
<gene>
    <name evidence="1" type="ORF">RAK27_12305</name>
</gene>
<dbReference type="AlphaFoldDB" id="A0AAW9K3W4"/>
<organism evidence="1 2">
    <name type="scientific">Carnobacterium maltaromaticum</name>
    <name type="common">Carnobacterium piscicola</name>
    <dbReference type="NCBI Taxonomy" id="2751"/>
    <lineage>
        <taxon>Bacteria</taxon>
        <taxon>Bacillati</taxon>
        <taxon>Bacillota</taxon>
        <taxon>Bacilli</taxon>
        <taxon>Lactobacillales</taxon>
        <taxon>Carnobacteriaceae</taxon>
        <taxon>Carnobacterium</taxon>
    </lineage>
</organism>
<name>A0AAW9K3W4_CARML</name>
<dbReference type="RefSeq" id="WP_322809241.1">
    <property type="nucleotide sequence ID" value="NZ_JAVBVO010000003.1"/>
</dbReference>
<protein>
    <recommendedName>
        <fullName evidence="3">HEPN domain-containing protein</fullName>
    </recommendedName>
</protein>
<sequence>MGNGNTKKDFIKDAEKIFEQARTAYSYFEILNQYNKNLDTYNNEYTVSTAFYSYTKQALITASFLEIYKIYDTNKGSKNIKKIFDNLEQRQKWYPKDTRHTYDGEDKEWIFPHTYKPKQEELEFFKIELKKKPVLFPNDNSIIVDVDMTIADYFTYYNWRYEAIVPILENMTKQRNKFHAHNDSKYFNNSDLISEDYPITYKDMEKLLLFPLEFCQFSIAMLTDVWKEFTVINLDDWENTLETVRNGNKFNALRIDIAKIVFKNHRDLKELVEEVKKEPKNKKLVEDIEIVLKKYDFDSYRTLKL</sequence>
<dbReference type="Proteomes" id="UP001290462">
    <property type="component" value="Unassembled WGS sequence"/>
</dbReference>
<comment type="caution">
    <text evidence="1">The sequence shown here is derived from an EMBL/GenBank/DDBJ whole genome shotgun (WGS) entry which is preliminary data.</text>
</comment>
<reference evidence="1" key="1">
    <citation type="submission" date="2023-08" db="EMBL/GenBank/DDBJ databases">
        <title>Genomic characterization of piscicolin 126 produced by Carnobacterium maltaromaticum CM22 strain isolated from salmon (Salmo salar).</title>
        <authorList>
            <person name="Gonzalez-Gragera E."/>
            <person name="Garcia-Lopez J.D."/>
            <person name="Teso-Perez C."/>
            <person name="Gimenez-Hernandez I."/>
            <person name="Peralta-Sanchez J.M."/>
            <person name="Valdivia E."/>
            <person name="Montalban-Lopez M."/>
            <person name="Martin-Platero A.M."/>
            <person name="Banos A."/>
            <person name="Martinez-Bueno M."/>
        </authorList>
    </citation>
    <scope>NUCLEOTIDE SEQUENCE</scope>
    <source>
        <strain evidence="1">CM22</strain>
    </source>
</reference>
<accession>A0AAW9K3W4</accession>
<evidence type="ECO:0008006" key="3">
    <source>
        <dbReference type="Google" id="ProtNLM"/>
    </source>
</evidence>
<dbReference type="EMBL" id="JAVBVO010000003">
    <property type="protein sequence ID" value="MDZ5759436.1"/>
    <property type="molecule type" value="Genomic_DNA"/>
</dbReference>
<evidence type="ECO:0000313" key="2">
    <source>
        <dbReference type="Proteomes" id="UP001290462"/>
    </source>
</evidence>